<organism evidence="1 2">
    <name type="scientific">Ilumatobacter fluminis</name>
    <dbReference type="NCBI Taxonomy" id="467091"/>
    <lineage>
        <taxon>Bacteria</taxon>
        <taxon>Bacillati</taxon>
        <taxon>Actinomycetota</taxon>
        <taxon>Acidimicrobiia</taxon>
        <taxon>Acidimicrobiales</taxon>
        <taxon>Ilumatobacteraceae</taxon>
        <taxon>Ilumatobacter</taxon>
    </lineage>
</organism>
<evidence type="ECO:0000313" key="2">
    <source>
        <dbReference type="Proteomes" id="UP000294558"/>
    </source>
</evidence>
<gene>
    <name evidence="1" type="ORF">BDK89_1609</name>
</gene>
<name>A0A4R7HXU5_9ACTN</name>
<dbReference type="AlphaFoldDB" id="A0A4R7HXU5"/>
<protein>
    <recommendedName>
        <fullName evidence="3">Histidine kinase</fullName>
    </recommendedName>
</protein>
<dbReference type="Proteomes" id="UP000294558">
    <property type="component" value="Unassembled WGS sequence"/>
</dbReference>
<sequence>MSAGPAPAGSDPPIDERIIRLEERLDRERKARRQAEMIAERGMRDLWEINRELQERVDDRTAQVGRLLAGYERARSAWSDVMTDELERARSTVHAGGDVDEAFALVNALAAFARRQFVDEAFSERPARVAADILQRWQRPTARHGQLLTTDADTTDAEVCTRWDCVIALCEVAIASIVHACESGVVAVRFTVDRPHLAVTIEHPPATDDIGRAALAVAARIIRRTTDDADGTCRWDDGRVDATLPITG</sequence>
<evidence type="ECO:0000313" key="1">
    <source>
        <dbReference type="EMBL" id="TDT16027.1"/>
    </source>
</evidence>
<comment type="caution">
    <text evidence="1">The sequence shown here is derived from an EMBL/GenBank/DDBJ whole genome shotgun (WGS) entry which is preliminary data.</text>
</comment>
<reference evidence="1 2" key="1">
    <citation type="submission" date="2019-03" db="EMBL/GenBank/DDBJ databases">
        <title>Sequencing the genomes of 1000 actinobacteria strains.</title>
        <authorList>
            <person name="Klenk H.-P."/>
        </authorList>
    </citation>
    <scope>NUCLEOTIDE SEQUENCE [LARGE SCALE GENOMIC DNA]</scope>
    <source>
        <strain evidence="1 2">DSM 18936</strain>
    </source>
</reference>
<dbReference type="EMBL" id="SOAU01000001">
    <property type="protein sequence ID" value="TDT16027.1"/>
    <property type="molecule type" value="Genomic_DNA"/>
</dbReference>
<dbReference type="RefSeq" id="WP_133868429.1">
    <property type="nucleotide sequence ID" value="NZ_SOAU01000001.1"/>
</dbReference>
<accession>A0A4R7HXU5</accession>
<proteinExistence type="predicted"/>
<evidence type="ECO:0008006" key="3">
    <source>
        <dbReference type="Google" id="ProtNLM"/>
    </source>
</evidence>
<keyword evidence="2" id="KW-1185">Reference proteome</keyword>